<proteinExistence type="predicted"/>
<evidence type="ECO:0000313" key="2">
    <source>
        <dbReference type="WBParaSite" id="PDA_v2.g27380.t1"/>
    </source>
</evidence>
<accession>A0A914QDG6</accession>
<dbReference type="WBParaSite" id="PDA_v2.g27380.t1">
    <property type="protein sequence ID" value="PDA_v2.g27380.t1"/>
    <property type="gene ID" value="PDA_v2.g27380"/>
</dbReference>
<dbReference type="Proteomes" id="UP000887578">
    <property type="component" value="Unplaced"/>
</dbReference>
<protein>
    <submittedName>
        <fullName evidence="2">Uncharacterized protein</fullName>
    </submittedName>
</protein>
<evidence type="ECO:0000313" key="1">
    <source>
        <dbReference type="Proteomes" id="UP000887578"/>
    </source>
</evidence>
<name>A0A914QDG6_9BILA</name>
<reference evidence="2" key="1">
    <citation type="submission" date="2022-11" db="UniProtKB">
        <authorList>
            <consortium name="WormBaseParasite"/>
        </authorList>
    </citation>
    <scope>IDENTIFICATION</scope>
</reference>
<dbReference type="AlphaFoldDB" id="A0A914QDG6"/>
<sequence length="142" mass="16412">MCRRLDSKHVDSLKLAYEKCVKSGSQETAYNSIINHALLIAYDGGDGKYCTIERNHRLLSMKNYNKSQKKTYNKFNDVKINFILNSKPSMDIAVLLCTLSSHHASRHQFQYSKEQLISLSRMRNPAEKCGRAGLWLNIFRRP</sequence>
<keyword evidence="1" id="KW-1185">Reference proteome</keyword>
<organism evidence="1 2">
    <name type="scientific">Panagrolaimus davidi</name>
    <dbReference type="NCBI Taxonomy" id="227884"/>
    <lineage>
        <taxon>Eukaryota</taxon>
        <taxon>Metazoa</taxon>
        <taxon>Ecdysozoa</taxon>
        <taxon>Nematoda</taxon>
        <taxon>Chromadorea</taxon>
        <taxon>Rhabditida</taxon>
        <taxon>Tylenchina</taxon>
        <taxon>Panagrolaimomorpha</taxon>
        <taxon>Panagrolaimoidea</taxon>
        <taxon>Panagrolaimidae</taxon>
        <taxon>Panagrolaimus</taxon>
    </lineage>
</organism>